<comment type="caution">
    <text evidence="2">The sequence shown here is derived from an EMBL/GenBank/DDBJ whole genome shotgun (WGS) entry which is preliminary data.</text>
</comment>
<protein>
    <recommendedName>
        <fullName evidence="4">Copper resistance protein D domain-containing protein</fullName>
    </recommendedName>
</protein>
<gene>
    <name evidence="2" type="ORF">IDH45_20500</name>
</gene>
<sequence length="153" mass="16366">MFGTMLFLHLTGLILWFGALFAIVVLLAMARRRDVAHEARALVGKAVRLFGWLAHPSSIVVLVSGILMIIEMDFGDTAKPLWLTYMERGGGTIILAAIVLTALFGRKAVKRLTVPESSAAAAPRAGAALPAVTVFTVLMLAILSVVLVVSLRL</sequence>
<evidence type="ECO:0008006" key="4">
    <source>
        <dbReference type="Google" id="ProtNLM"/>
    </source>
</evidence>
<keyword evidence="1" id="KW-1133">Transmembrane helix</keyword>
<dbReference type="AlphaFoldDB" id="A0A927CEK6"/>
<evidence type="ECO:0000313" key="2">
    <source>
        <dbReference type="EMBL" id="MBD2864370.1"/>
    </source>
</evidence>
<dbReference type="Proteomes" id="UP000639396">
    <property type="component" value="Unassembled WGS sequence"/>
</dbReference>
<evidence type="ECO:0000256" key="1">
    <source>
        <dbReference type="SAM" id="Phobius"/>
    </source>
</evidence>
<feature type="transmembrane region" description="Helical" evidence="1">
    <location>
        <begin position="6"/>
        <end position="28"/>
    </location>
</feature>
<feature type="transmembrane region" description="Helical" evidence="1">
    <location>
        <begin position="49"/>
        <end position="70"/>
    </location>
</feature>
<proteinExistence type="predicted"/>
<dbReference type="EMBL" id="JACXJA010000029">
    <property type="protein sequence ID" value="MBD2864370.1"/>
    <property type="molecule type" value="Genomic_DNA"/>
</dbReference>
<feature type="transmembrane region" description="Helical" evidence="1">
    <location>
        <begin position="82"/>
        <end position="104"/>
    </location>
</feature>
<organism evidence="2 3">
    <name type="scientific">Paenibacillus oceani</name>
    <dbReference type="NCBI Taxonomy" id="2772510"/>
    <lineage>
        <taxon>Bacteria</taxon>
        <taxon>Bacillati</taxon>
        <taxon>Bacillota</taxon>
        <taxon>Bacilli</taxon>
        <taxon>Bacillales</taxon>
        <taxon>Paenibacillaceae</taxon>
        <taxon>Paenibacillus</taxon>
    </lineage>
</organism>
<accession>A0A927CEK6</accession>
<reference evidence="2" key="1">
    <citation type="submission" date="2020-09" db="EMBL/GenBank/DDBJ databases">
        <title>A novel bacterium of genus Paenibacillus, isolated from South China Sea.</title>
        <authorList>
            <person name="Huang H."/>
            <person name="Mo K."/>
            <person name="Hu Y."/>
        </authorList>
    </citation>
    <scope>NUCLEOTIDE SEQUENCE</scope>
    <source>
        <strain evidence="2">IB182363</strain>
    </source>
</reference>
<name>A0A927CEK6_9BACL</name>
<evidence type="ECO:0000313" key="3">
    <source>
        <dbReference type="Proteomes" id="UP000639396"/>
    </source>
</evidence>
<keyword evidence="1" id="KW-0812">Transmembrane</keyword>
<keyword evidence="3" id="KW-1185">Reference proteome</keyword>
<dbReference type="RefSeq" id="WP_190929999.1">
    <property type="nucleotide sequence ID" value="NZ_JACXJA010000029.1"/>
</dbReference>
<feature type="transmembrane region" description="Helical" evidence="1">
    <location>
        <begin position="125"/>
        <end position="151"/>
    </location>
</feature>
<keyword evidence="1" id="KW-0472">Membrane</keyword>